<sequence length="1616" mass="181654">MPFGVSSHSPRSCIVRGGSFSSALERIGSPLRLRHHPAPPARCDGSTLNGIPRPLWHRSCIAGGASQRRPPRSGGCREGKALVLDLQWSQSRMLSPEVETDTAAGDTAPSTPNGGVETPASVDVLEEQRPVKQSLSASMCRESHWRCLLLSLLMYGCLGAVAWCQLTRVTKLSFDSSATSSLSSSSSSLRGSMGMSGRSMIYHDSPCSDGYVYIPLAFLLMLYVVYLVECWHCRARSELQCKADVDSVYERVLRMRQAKPCVWWKAISYHFVRRTRQVTRYRNGDAYTTTQVYHERVNTHVAEGEFDYTRCGVRDISRELKGLESHSATRLRFTKCFSFAGSGAENAYLNQRARFFTEIEGLDDYMEAREGMQLKNVDFKEHLIAYVDPDKPPWYASHLAFWLAALLMLSWPLRVLIEYRTAYVHYHVEKLFGLEYSNSGPSPMEDVPLNGCSYGLPRADTVDSTELEWHIRSNRQLIPSYSEVMLMDLAGSGSGSGDTGSSTCFLRDSYPARSYGALVQDCERCCYLQDWQRPAATSSSCSSIFSRHAFHSRLSLDTSRFSLCRMYGSRRTMGLWRSRSSNLTERCCLDEQCCRSYSSQLALNESPPTYRDARFFPVLIVHRSEGCANSGEEKETTMGPELIKRSNQQQKLVNDEEDGKNENLQPLWPSRPGVRHPCCRCFIWDCTLSFVTLVVSLPYSLKWHEQSQLQLPLVHIHHRKQLQLQKELVHEAISGLTFSKDVVKARAISSLSYAQSDFHGLFNASELFKSSFKSKHHISPITKVPTHGNSNIWAKRIPENVINVGHAEKETVEKDYLFSIPTQTSQVNILSKTDPLISPKKAKCSVKTDLKKAGALKNFSSTNEIKNNALSGAYVDSPNKTYWDEAILTQLSKITAQWLVSQHTPMYGGQKTRLQKILRRRYSSVNATNLISDERMSIWDFRTYLSSIKRDPESLSEEKVKKEETLLPTYYRVPGYFKVFVRPDEPGSKNTTSENLILKHQEPSAPPRLQDTLNPRIGKYVYNTENPFEQELYSGITRQIHQPDFLKQERIIMANSSEYRKHLQEHLPCPPEEWCKIPSVGKLSKATVTRWQEVTIEELCRNLKSVHESVRLNAVATCASGVVHRPCISQEDLVTALQSGDYGRAPDVQALPEELLPLLSDALQDSSEQVRIAAAICQYTLKTGNTQARSIMLEALGKGSHTNSWASAQCLALEGDTSLAVVQRLLDQLLTTEADGDLKQAMELLAALSNTTSTVRCLLAETLNSENWRNRILACNTLPSLQGPVNKDLTKKLMFLMWNDWNADVRQAAAQALGRFGLGKEVHDEVRVKLQEASPSWRVAALSLVAQLGIMTAKLLPEFLRCFSDDYGIVRQQACLTAATLCIKDEMVLQQLVGLMQNDPVGKIKACAINALGKTGSLSSGLQDLLLWAARNEEEPIVRLAAYDAIVALGVNGMDLQNLLHERLSLEPHPVIRRKIGEVMNKLCVQPQGDNDTVQKIKQQVHKLCNKDIILQKLLKMEAHEKRLFPESLRHDQSSTLSEYRDLATLLEASTPGYESSELQSITYTDDQFLHSYRSPDSTTEDAKISRTDEEEEVNSLITMEADGPNDQSQCTIQKL</sequence>
<dbReference type="InterPro" id="IPR016024">
    <property type="entry name" value="ARM-type_fold"/>
</dbReference>
<comment type="caution">
    <text evidence="9">The sequence shown here is derived from an EMBL/GenBank/DDBJ whole genome shotgun (WGS) entry which is preliminary data.</text>
</comment>
<feature type="non-terminal residue" evidence="9">
    <location>
        <position position="1616"/>
    </location>
</feature>
<evidence type="ECO:0000256" key="6">
    <source>
        <dbReference type="PROSITE-ProRule" id="PRU00103"/>
    </source>
</evidence>
<feature type="non-terminal residue" evidence="9">
    <location>
        <position position="1"/>
    </location>
</feature>
<name>A0A8X7WVN7_POLSE</name>
<feature type="region of interest" description="Disordered" evidence="7">
    <location>
        <begin position="95"/>
        <end position="118"/>
    </location>
</feature>
<dbReference type="Pfam" id="PF14857">
    <property type="entry name" value="TMEM151"/>
    <property type="match status" value="1"/>
</dbReference>
<feature type="repeat" description="HEAT" evidence="6">
    <location>
        <begin position="1155"/>
        <end position="1175"/>
    </location>
</feature>
<dbReference type="Gene3D" id="1.25.10.10">
    <property type="entry name" value="Leucine-rich Repeat Variant"/>
    <property type="match status" value="2"/>
</dbReference>
<evidence type="ECO:0000256" key="8">
    <source>
        <dbReference type="SAM" id="Phobius"/>
    </source>
</evidence>
<evidence type="ECO:0000256" key="3">
    <source>
        <dbReference type="ARBA" id="ARBA00022692"/>
    </source>
</evidence>
<evidence type="ECO:0000313" key="10">
    <source>
        <dbReference type="Proteomes" id="UP000886611"/>
    </source>
</evidence>
<dbReference type="InterPro" id="IPR021133">
    <property type="entry name" value="HEAT_type_2"/>
</dbReference>
<evidence type="ECO:0000313" key="9">
    <source>
        <dbReference type="EMBL" id="KAG2457488.1"/>
    </source>
</evidence>
<feature type="region of interest" description="Disordered" evidence="7">
    <location>
        <begin position="1571"/>
        <end position="1590"/>
    </location>
</feature>
<proteinExistence type="inferred from homology"/>
<dbReference type="InterPro" id="IPR011989">
    <property type="entry name" value="ARM-like"/>
</dbReference>
<evidence type="ECO:0000256" key="2">
    <source>
        <dbReference type="ARBA" id="ARBA00009583"/>
    </source>
</evidence>
<dbReference type="GO" id="GO:0016020">
    <property type="term" value="C:membrane"/>
    <property type="evidence" value="ECO:0007669"/>
    <property type="project" value="UniProtKB-SubCell"/>
</dbReference>
<comment type="subcellular location">
    <subcellularLocation>
        <location evidence="1">Membrane</location>
        <topology evidence="1">Multi-pass membrane protein</topology>
    </subcellularLocation>
</comment>
<dbReference type="EMBL" id="JAATIS010008546">
    <property type="protein sequence ID" value="KAG2457488.1"/>
    <property type="molecule type" value="Genomic_DNA"/>
</dbReference>
<feature type="transmembrane region" description="Helical" evidence="8">
    <location>
        <begin position="147"/>
        <end position="166"/>
    </location>
</feature>
<dbReference type="InterPro" id="IPR026767">
    <property type="entry name" value="Tmem151"/>
</dbReference>
<organism evidence="9 10">
    <name type="scientific">Polypterus senegalus</name>
    <name type="common">Senegal bichir</name>
    <dbReference type="NCBI Taxonomy" id="55291"/>
    <lineage>
        <taxon>Eukaryota</taxon>
        <taxon>Metazoa</taxon>
        <taxon>Chordata</taxon>
        <taxon>Craniata</taxon>
        <taxon>Vertebrata</taxon>
        <taxon>Euteleostomi</taxon>
        <taxon>Actinopterygii</taxon>
        <taxon>Polypteriformes</taxon>
        <taxon>Polypteridae</taxon>
        <taxon>Polypterus</taxon>
    </lineage>
</organism>
<feature type="transmembrane region" description="Helical" evidence="8">
    <location>
        <begin position="399"/>
        <end position="417"/>
    </location>
</feature>
<dbReference type="PANTHER" id="PTHR31893:SF2">
    <property type="entry name" value="TRANSMEMBRANE PROTEIN 151B"/>
    <property type="match status" value="1"/>
</dbReference>
<reference evidence="9 10" key="1">
    <citation type="journal article" date="2021" name="Cell">
        <title>Tracing the genetic footprints of vertebrate landing in non-teleost ray-finned fishes.</title>
        <authorList>
            <person name="Bi X."/>
            <person name="Wang K."/>
            <person name="Yang L."/>
            <person name="Pan H."/>
            <person name="Jiang H."/>
            <person name="Wei Q."/>
            <person name="Fang M."/>
            <person name="Yu H."/>
            <person name="Zhu C."/>
            <person name="Cai Y."/>
            <person name="He Y."/>
            <person name="Gan X."/>
            <person name="Zeng H."/>
            <person name="Yu D."/>
            <person name="Zhu Y."/>
            <person name="Jiang H."/>
            <person name="Qiu Q."/>
            <person name="Yang H."/>
            <person name="Zhang Y.E."/>
            <person name="Wang W."/>
            <person name="Zhu M."/>
            <person name="He S."/>
            <person name="Zhang G."/>
        </authorList>
    </citation>
    <scope>NUCLEOTIDE SEQUENCE [LARGE SCALE GENOMIC DNA]</scope>
    <source>
        <strain evidence="9">Bchr_013</strain>
    </source>
</reference>
<evidence type="ECO:0000256" key="1">
    <source>
        <dbReference type="ARBA" id="ARBA00004141"/>
    </source>
</evidence>
<evidence type="ECO:0000256" key="5">
    <source>
        <dbReference type="ARBA" id="ARBA00023136"/>
    </source>
</evidence>
<dbReference type="SUPFAM" id="SSF48371">
    <property type="entry name" value="ARM repeat"/>
    <property type="match status" value="1"/>
</dbReference>
<protein>
    <submittedName>
        <fullName evidence="9">T151B protein</fullName>
    </submittedName>
</protein>
<dbReference type="Proteomes" id="UP000886611">
    <property type="component" value="Unassembled WGS sequence"/>
</dbReference>
<accession>A0A8X7WVN7</accession>
<comment type="similarity">
    <text evidence="2">Belongs to the TMEM151 family.</text>
</comment>
<keyword evidence="3 8" id="KW-0812">Transmembrane</keyword>
<evidence type="ECO:0000256" key="4">
    <source>
        <dbReference type="ARBA" id="ARBA00022989"/>
    </source>
</evidence>
<keyword evidence="4 8" id="KW-1133">Transmembrane helix</keyword>
<keyword evidence="10" id="KW-1185">Reference proteome</keyword>
<feature type="transmembrane region" description="Helical" evidence="8">
    <location>
        <begin position="210"/>
        <end position="228"/>
    </location>
</feature>
<dbReference type="PANTHER" id="PTHR31893">
    <property type="entry name" value="TRANSMEMBRANE PROTEIN 151 HOMOLOG"/>
    <property type="match status" value="1"/>
</dbReference>
<keyword evidence="5 8" id="KW-0472">Membrane</keyword>
<feature type="region of interest" description="Disordered" evidence="7">
    <location>
        <begin position="630"/>
        <end position="666"/>
    </location>
</feature>
<gene>
    <name evidence="9" type="primary">Tmem151b_1</name>
    <name evidence="9" type="ORF">GTO96_0012023</name>
</gene>
<evidence type="ECO:0000256" key="7">
    <source>
        <dbReference type="SAM" id="MobiDB-lite"/>
    </source>
</evidence>
<dbReference type="PROSITE" id="PS50077">
    <property type="entry name" value="HEAT_REPEAT"/>
    <property type="match status" value="1"/>
</dbReference>